<dbReference type="AlphaFoldDB" id="A0A941ELS9"/>
<accession>A0A941ELS9</accession>
<name>A0A941ELS9_9ACTN</name>
<dbReference type="RefSeq" id="WP_212522508.1">
    <property type="nucleotide sequence ID" value="NZ_JAGSOH010000234.1"/>
</dbReference>
<reference evidence="1" key="1">
    <citation type="submission" date="2021-04" db="EMBL/GenBank/DDBJ databases">
        <title>Genome based classification of Actinospica acidithermotolerans sp. nov., an actinobacterium isolated from an Indonesian hot spring.</title>
        <authorList>
            <person name="Kusuma A.B."/>
            <person name="Putra K.E."/>
            <person name="Nafisah S."/>
            <person name="Loh J."/>
            <person name="Nouioui I."/>
            <person name="Goodfellow M."/>
        </authorList>
    </citation>
    <scope>NUCLEOTIDE SEQUENCE</scope>
    <source>
        <strain evidence="1">MGRD01-02</strain>
    </source>
</reference>
<gene>
    <name evidence="1" type="ORF">KDK95_34160</name>
</gene>
<comment type="caution">
    <text evidence="1">The sequence shown here is derived from an EMBL/GenBank/DDBJ whole genome shotgun (WGS) entry which is preliminary data.</text>
</comment>
<dbReference type="Gene3D" id="3.40.1580.10">
    <property type="entry name" value="SMI1/KNR4-like"/>
    <property type="match status" value="1"/>
</dbReference>
<evidence type="ECO:0000313" key="1">
    <source>
        <dbReference type="EMBL" id="MBR7831399.1"/>
    </source>
</evidence>
<dbReference type="InterPro" id="IPR037883">
    <property type="entry name" value="Knr4/Smi1-like_sf"/>
</dbReference>
<dbReference type="SUPFAM" id="SSF160631">
    <property type="entry name" value="SMI1/KNR4-like"/>
    <property type="match status" value="1"/>
</dbReference>
<dbReference type="EMBL" id="JAGSOH010000234">
    <property type="protein sequence ID" value="MBR7831399.1"/>
    <property type="molecule type" value="Genomic_DNA"/>
</dbReference>
<evidence type="ECO:0000313" key="2">
    <source>
        <dbReference type="Proteomes" id="UP000676325"/>
    </source>
</evidence>
<proteinExistence type="predicted"/>
<dbReference type="Pfam" id="PF14568">
    <property type="entry name" value="SUKH_6"/>
    <property type="match status" value="1"/>
</dbReference>
<organism evidence="1 2">
    <name type="scientific">Actinospica acidithermotolerans</name>
    <dbReference type="NCBI Taxonomy" id="2828514"/>
    <lineage>
        <taxon>Bacteria</taxon>
        <taxon>Bacillati</taxon>
        <taxon>Actinomycetota</taxon>
        <taxon>Actinomycetes</taxon>
        <taxon>Catenulisporales</taxon>
        <taxon>Actinospicaceae</taxon>
        <taxon>Actinospica</taxon>
    </lineage>
</organism>
<protein>
    <submittedName>
        <fullName evidence="1">SMI1/KNR4 family protein</fullName>
    </submittedName>
</protein>
<sequence>MAVDNRYMPPSDHVPDNISWKDVESHWGVVFPDDYKAFLDVYGPGTIANTLSITAPSPDGSREHFGGYVSLNVPMDAEMLAELECPFPAYPVPGGIIDIGATPDGDTLFYRTASTPADWHIVTWNRGGFLADAWTEHAMGLSAFLVALFSGQYDGWGGPDLWEVETVAFEHWELEQRKREQHAYDHIRLDPLR</sequence>
<dbReference type="Proteomes" id="UP000676325">
    <property type="component" value="Unassembled WGS sequence"/>
</dbReference>
<keyword evidence="2" id="KW-1185">Reference proteome</keyword>